<keyword evidence="3" id="KW-1185">Reference proteome</keyword>
<protein>
    <submittedName>
        <fullName evidence="2">Uncharacterized protein</fullName>
    </submittedName>
</protein>
<accession>A0A1T4U1D5</accession>
<dbReference type="OrthoDB" id="9904181at2"/>
<dbReference type="Proteomes" id="UP000190162">
    <property type="component" value="Unassembled WGS sequence"/>
</dbReference>
<proteinExistence type="predicted"/>
<dbReference type="EMBL" id="FUXU01000004">
    <property type="protein sequence ID" value="SKA46309.1"/>
    <property type="molecule type" value="Genomic_DNA"/>
</dbReference>
<evidence type="ECO:0000313" key="2">
    <source>
        <dbReference type="EMBL" id="SKA46309.1"/>
    </source>
</evidence>
<sequence>MNDNLKRLLSVAESKVKEAQKQEKELERKALEAEFIEKFKAVSSKVITPAMELVSHRYEDVNKRTVKCCQLNYDKKYQLLVHDREILSISANPQQGKIEVEARYIFSGEGKTRSESFPIEEFQESLVAMKIVRALSQRGAPLFCEVSKKVQ</sequence>
<gene>
    <name evidence="2" type="ORF">SAMN02745132_00489</name>
</gene>
<organism evidence="2 3">
    <name type="scientific">Enterovibrio nigricans DSM 22720</name>
    <dbReference type="NCBI Taxonomy" id="1121868"/>
    <lineage>
        <taxon>Bacteria</taxon>
        <taxon>Pseudomonadati</taxon>
        <taxon>Pseudomonadota</taxon>
        <taxon>Gammaproteobacteria</taxon>
        <taxon>Vibrionales</taxon>
        <taxon>Vibrionaceae</taxon>
        <taxon>Enterovibrio</taxon>
    </lineage>
</organism>
<feature type="coiled-coil region" evidence="1">
    <location>
        <begin position="2"/>
        <end position="36"/>
    </location>
</feature>
<dbReference type="AlphaFoldDB" id="A0A1T4U1D5"/>
<name>A0A1T4U1D5_9GAMM</name>
<keyword evidence="1" id="KW-0175">Coiled coil</keyword>
<reference evidence="3" key="1">
    <citation type="submission" date="2017-02" db="EMBL/GenBank/DDBJ databases">
        <authorList>
            <person name="Varghese N."/>
            <person name="Submissions S."/>
        </authorList>
    </citation>
    <scope>NUCLEOTIDE SEQUENCE [LARGE SCALE GENOMIC DNA]</scope>
    <source>
        <strain evidence="3">DSM 22720</strain>
    </source>
</reference>
<evidence type="ECO:0000256" key="1">
    <source>
        <dbReference type="SAM" id="Coils"/>
    </source>
</evidence>
<dbReference type="RefSeq" id="WP_078751017.1">
    <property type="nucleotide sequence ID" value="NZ_FUXU01000004.1"/>
</dbReference>
<evidence type="ECO:0000313" key="3">
    <source>
        <dbReference type="Proteomes" id="UP000190162"/>
    </source>
</evidence>